<evidence type="ECO:0000313" key="1">
    <source>
        <dbReference type="EMBL" id="RFU15889.1"/>
    </source>
</evidence>
<proteinExistence type="predicted"/>
<evidence type="ECO:0000313" key="2">
    <source>
        <dbReference type="Proteomes" id="UP000264702"/>
    </source>
</evidence>
<reference evidence="1 2" key="1">
    <citation type="submission" date="2018-08" db="EMBL/GenBank/DDBJ databases">
        <title>Acidipila sp. 4G-K13, an acidobacterium isolated from forest soil.</title>
        <authorList>
            <person name="Gao Z.-H."/>
            <person name="Qiu L.-H."/>
        </authorList>
    </citation>
    <scope>NUCLEOTIDE SEQUENCE [LARGE SCALE GENOMIC DNA]</scope>
    <source>
        <strain evidence="1 2">4G-K13</strain>
    </source>
</reference>
<keyword evidence="2" id="KW-1185">Reference proteome</keyword>
<dbReference type="EMBL" id="QVQT01000005">
    <property type="protein sequence ID" value="RFU15889.1"/>
    <property type="molecule type" value="Genomic_DNA"/>
</dbReference>
<organism evidence="1 2">
    <name type="scientific">Paracidobacterium acidisoli</name>
    <dbReference type="NCBI Taxonomy" id="2303751"/>
    <lineage>
        <taxon>Bacteria</taxon>
        <taxon>Pseudomonadati</taxon>
        <taxon>Acidobacteriota</taxon>
        <taxon>Terriglobia</taxon>
        <taxon>Terriglobales</taxon>
        <taxon>Acidobacteriaceae</taxon>
        <taxon>Paracidobacterium</taxon>
    </lineage>
</organism>
<accession>A0A372IMA7</accession>
<name>A0A372IMA7_9BACT</name>
<dbReference type="Proteomes" id="UP000264702">
    <property type="component" value="Unassembled WGS sequence"/>
</dbReference>
<comment type="caution">
    <text evidence="1">The sequence shown here is derived from an EMBL/GenBank/DDBJ whole genome shotgun (WGS) entry which is preliminary data.</text>
</comment>
<dbReference type="AlphaFoldDB" id="A0A372IMA7"/>
<sequence length="63" mass="7225">MSLQRCPSRREEQLGHQTEWCSEGSARMGGTGDGSFALRWSVSDCILQAYRRFEAVRRAFAWV</sequence>
<gene>
    <name evidence="1" type="ORF">D0Y96_15810</name>
</gene>
<protein>
    <submittedName>
        <fullName evidence="1">Uncharacterized protein</fullName>
    </submittedName>
</protein>